<evidence type="ECO:0000256" key="1">
    <source>
        <dbReference type="ARBA" id="ARBA00009437"/>
    </source>
</evidence>
<dbReference type="KEGG" id="llu:AKJ09_01686"/>
<protein>
    <submittedName>
        <fullName evidence="6">Transcriptional regulator, LysR family</fullName>
    </submittedName>
</protein>
<accession>A0A0K1PND0</accession>
<dbReference type="OrthoDB" id="5504838at2"/>
<dbReference type="InterPro" id="IPR005119">
    <property type="entry name" value="LysR_subst-bd"/>
</dbReference>
<dbReference type="FunFam" id="1.10.10.10:FF:000001">
    <property type="entry name" value="LysR family transcriptional regulator"/>
    <property type="match status" value="1"/>
</dbReference>
<evidence type="ECO:0000256" key="3">
    <source>
        <dbReference type="ARBA" id="ARBA00023125"/>
    </source>
</evidence>
<reference evidence="6 7" key="1">
    <citation type="submission" date="2015-08" db="EMBL/GenBank/DDBJ databases">
        <authorList>
            <person name="Babu N.S."/>
            <person name="Beckwith C.J."/>
            <person name="Beseler K.G."/>
            <person name="Brison A."/>
            <person name="Carone J.V."/>
            <person name="Caskin T.P."/>
            <person name="Diamond M."/>
            <person name="Durham M.E."/>
            <person name="Foxe J.M."/>
            <person name="Go M."/>
            <person name="Henderson B.A."/>
            <person name="Jones I.B."/>
            <person name="McGettigan J.A."/>
            <person name="Micheletti S.J."/>
            <person name="Nasrallah M.E."/>
            <person name="Ortiz D."/>
            <person name="Piller C.R."/>
            <person name="Privatt S.R."/>
            <person name="Schneider S.L."/>
            <person name="Sharp S."/>
            <person name="Smith T.C."/>
            <person name="Stanton J.D."/>
            <person name="Ullery H.E."/>
            <person name="Wilson R.J."/>
            <person name="Serrano M.G."/>
            <person name="Buck G."/>
            <person name="Lee V."/>
            <person name="Wang Y."/>
            <person name="Carvalho R."/>
            <person name="Voegtly L."/>
            <person name="Shi R."/>
            <person name="Duckworth R."/>
            <person name="Johnson A."/>
            <person name="Loviza R."/>
            <person name="Walstead R."/>
            <person name="Shah Z."/>
            <person name="Kiflezghi M."/>
            <person name="Wade K."/>
            <person name="Ball S.L."/>
            <person name="Bradley K.W."/>
            <person name="Asai D.J."/>
            <person name="Bowman C.A."/>
            <person name="Russell D.A."/>
            <person name="Pope W.H."/>
            <person name="Jacobs-Sera D."/>
            <person name="Hendrix R.W."/>
            <person name="Hatfull G.F."/>
        </authorList>
    </citation>
    <scope>NUCLEOTIDE SEQUENCE [LARGE SCALE GENOMIC DNA]</scope>
    <source>
        <strain evidence="6 7">DSM 27648</strain>
    </source>
</reference>
<dbReference type="InterPro" id="IPR036390">
    <property type="entry name" value="WH_DNA-bd_sf"/>
</dbReference>
<dbReference type="STRING" id="1391654.AKJ09_01686"/>
<proteinExistence type="inferred from homology"/>
<keyword evidence="4" id="KW-0804">Transcription</keyword>
<evidence type="ECO:0000256" key="2">
    <source>
        <dbReference type="ARBA" id="ARBA00023015"/>
    </source>
</evidence>
<dbReference type="PANTHER" id="PTHR30537:SF31">
    <property type="entry name" value="TRANSCRIPTIONAL REGULATOR, LYSR FAMILY"/>
    <property type="match status" value="1"/>
</dbReference>
<dbReference type="Gene3D" id="1.10.10.10">
    <property type="entry name" value="Winged helix-like DNA-binding domain superfamily/Winged helix DNA-binding domain"/>
    <property type="match status" value="1"/>
</dbReference>
<dbReference type="Proteomes" id="UP000064967">
    <property type="component" value="Chromosome"/>
</dbReference>
<comment type="similarity">
    <text evidence="1">Belongs to the LysR transcriptional regulatory family.</text>
</comment>
<feature type="domain" description="HTH lysR-type" evidence="5">
    <location>
        <begin position="4"/>
        <end position="61"/>
    </location>
</feature>
<dbReference type="AlphaFoldDB" id="A0A0K1PND0"/>
<keyword evidence="2" id="KW-0805">Transcription regulation</keyword>
<gene>
    <name evidence="6" type="ORF">AKJ09_01686</name>
</gene>
<dbReference type="RefSeq" id="WP_146646536.1">
    <property type="nucleotide sequence ID" value="NZ_CP012333.1"/>
</dbReference>
<dbReference type="Pfam" id="PF03466">
    <property type="entry name" value="LysR_substrate"/>
    <property type="match status" value="1"/>
</dbReference>
<dbReference type="PATRIC" id="fig|1391654.3.peg.1703"/>
<dbReference type="EMBL" id="CP012333">
    <property type="protein sequence ID" value="AKU95022.1"/>
    <property type="molecule type" value="Genomic_DNA"/>
</dbReference>
<name>A0A0K1PND0_9BACT</name>
<dbReference type="PROSITE" id="PS50931">
    <property type="entry name" value="HTH_LYSR"/>
    <property type="match status" value="1"/>
</dbReference>
<evidence type="ECO:0000313" key="7">
    <source>
        <dbReference type="Proteomes" id="UP000064967"/>
    </source>
</evidence>
<dbReference type="PANTHER" id="PTHR30537">
    <property type="entry name" value="HTH-TYPE TRANSCRIPTIONAL REGULATOR"/>
    <property type="match status" value="1"/>
</dbReference>
<dbReference type="InterPro" id="IPR036388">
    <property type="entry name" value="WH-like_DNA-bd_sf"/>
</dbReference>
<keyword evidence="7" id="KW-1185">Reference proteome</keyword>
<dbReference type="GO" id="GO:0043565">
    <property type="term" value="F:sequence-specific DNA binding"/>
    <property type="evidence" value="ECO:0007669"/>
    <property type="project" value="TreeGrafter"/>
</dbReference>
<keyword evidence="3" id="KW-0238">DNA-binding</keyword>
<evidence type="ECO:0000256" key="4">
    <source>
        <dbReference type="ARBA" id="ARBA00023163"/>
    </source>
</evidence>
<organism evidence="6 7">
    <name type="scientific">Labilithrix luteola</name>
    <dbReference type="NCBI Taxonomy" id="1391654"/>
    <lineage>
        <taxon>Bacteria</taxon>
        <taxon>Pseudomonadati</taxon>
        <taxon>Myxococcota</taxon>
        <taxon>Polyangia</taxon>
        <taxon>Polyangiales</taxon>
        <taxon>Labilitrichaceae</taxon>
        <taxon>Labilithrix</taxon>
    </lineage>
</organism>
<dbReference type="GO" id="GO:0006351">
    <property type="term" value="P:DNA-templated transcription"/>
    <property type="evidence" value="ECO:0007669"/>
    <property type="project" value="TreeGrafter"/>
</dbReference>
<sequence length="299" mass="32991">MKKRNLNDLYYFAQIVEHRGFAAASRALRIPKSTLSKRLLELEKETGTRLIQRDTRNFVVTEIGEEIYRHAAAMLIEAEAAENVIQGRLAEPSGTVRITAAVPVAQQKLAPLLPRLAIAYPKIRIVMNATDRYVDVIQEGFDIALRSHRAPLADSNLVQRRLAVEANWLVASAEYLARVGVPARPEDLAEHDGIVISPSQNTWTLEDGRGRKTTASPRPRYFADEAVLLYEAAKAGLGIANLQSPFCAPMIESGELVRVLADWTGGMITTTMLMPHRRGQLPSVSAIADELAAAFSARR</sequence>
<dbReference type="Gene3D" id="3.40.190.290">
    <property type="match status" value="1"/>
</dbReference>
<dbReference type="InterPro" id="IPR000847">
    <property type="entry name" value="LysR_HTH_N"/>
</dbReference>
<dbReference type="SUPFAM" id="SSF46785">
    <property type="entry name" value="Winged helix' DNA-binding domain"/>
    <property type="match status" value="1"/>
</dbReference>
<evidence type="ECO:0000259" key="5">
    <source>
        <dbReference type="PROSITE" id="PS50931"/>
    </source>
</evidence>
<dbReference type="InterPro" id="IPR058163">
    <property type="entry name" value="LysR-type_TF_proteobact-type"/>
</dbReference>
<evidence type="ECO:0000313" key="6">
    <source>
        <dbReference type="EMBL" id="AKU95022.1"/>
    </source>
</evidence>
<dbReference type="SUPFAM" id="SSF53850">
    <property type="entry name" value="Periplasmic binding protein-like II"/>
    <property type="match status" value="1"/>
</dbReference>
<dbReference type="Pfam" id="PF00126">
    <property type="entry name" value="HTH_1"/>
    <property type="match status" value="1"/>
</dbReference>
<dbReference type="GO" id="GO:0003700">
    <property type="term" value="F:DNA-binding transcription factor activity"/>
    <property type="evidence" value="ECO:0007669"/>
    <property type="project" value="InterPro"/>
</dbReference>
<dbReference type="CDD" id="cd08422">
    <property type="entry name" value="PBP2_CrgA_like"/>
    <property type="match status" value="1"/>
</dbReference>